<proteinExistence type="predicted"/>
<sequence>MHVCSIEEIVEDNEVKEATGKEVVNGNVVENETQASSSKVAPLFEGCNAEDGVLLDSVDEFPAAFKEKVSQASEAEAANGGAESDIHHEEDEIPPTELEVDMNDFHFEVDANIDHVRRQACNMGEDCGVDAIDFDDFNRSEDGGVDQIVTNRNKSLKQIRREYNGKCDIREGISKAGRNGAQLIETNTTHRALVYKLMDEDKARQKAIMELAVQFDNACTTKDDLRKAYEKCNGIPHESRALIDTFLKQESDKDYETNLAIVRCVEKSPQMAWCQSRVHGRRVRTAEDIE</sequence>
<dbReference type="AlphaFoldDB" id="A0A699H7C3"/>
<name>A0A699H7C3_TANCI</name>
<comment type="caution">
    <text evidence="1">The sequence shown here is derived from an EMBL/GenBank/DDBJ whole genome shotgun (WGS) entry which is preliminary data.</text>
</comment>
<organism evidence="1">
    <name type="scientific">Tanacetum cinerariifolium</name>
    <name type="common">Dalmatian daisy</name>
    <name type="synonym">Chrysanthemum cinerariifolium</name>
    <dbReference type="NCBI Taxonomy" id="118510"/>
    <lineage>
        <taxon>Eukaryota</taxon>
        <taxon>Viridiplantae</taxon>
        <taxon>Streptophyta</taxon>
        <taxon>Embryophyta</taxon>
        <taxon>Tracheophyta</taxon>
        <taxon>Spermatophyta</taxon>
        <taxon>Magnoliopsida</taxon>
        <taxon>eudicotyledons</taxon>
        <taxon>Gunneridae</taxon>
        <taxon>Pentapetalae</taxon>
        <taxon>asterids</taxon>
        <taxon>campanulids</taxon>
        <taxon>Asterales</taxon>
        <taxon>Asteraceae</taxon>
        <taxon>Asteroideae</taxon>
        <taxon>Anthemideae</taxon>
        <taxon>Anthemidinae</taxon>
        <taxon>Tanacetum</taxon>
    </lineage>
</organism>
<dbReference type="EMBL" id="BKCJ010109854">
    <property type="protein sequence ID" value="GEX46449.1"/>
    <property type="molecule type" value="Genomic_DNA"/>
</dbReference>
<protein>
    <submittedName>
        <fullName evidence="1">Uncharacterized protein</fullName>
    </submittedName>
</protein>
<evidence type="ECO:0000313" key="1">
    <source>
        <dbReference type="EMBL" id="GEX46449.1"/>
    </source>
</evidence>
<accession>A0A699H7C3</accession>
<feature type="non-terminal residue" evidence="1">
    <location>
        <position position="290"/>
    </location>
</feature>
<gene>
    <name evidence="1" type="ORF">Tci_318424</name>
</gene>
<reference evidence="1" key="1">
    <citation type="journal article" date="2019" name="Sci. Rep.">
        <title>Draft genome of Tanacetum cinerariifolium, the natural source of mosquito coil.</title>
        <authorList>
            <person name="Yamashiro T."/>
            <person name="Shiraishi A."/>
            <person name="Satake H."/>
            <person name="Nakayama K."/>
        </authorList>
    </citation>
    <scope>NUCLEOTIDE SEQUENCE</scope>
</reference>